<feature type="compositionally biased region" description="Basic and acidic residues" evidence="1">
    <location>
        <begin position="1"/>
        <end position="16"/>
    </location>
</feature>
<reference evidence="3 4" key="1">
    <citation type="journal article" date="2013" name="Genome Biol.">
        <title>The genome sequence of the most widely cultivated cacao type and its use to identify candidate genes regulating pod color.</title>
        <authorList>
            <person name="Motamayor J.C."/>
            <person name="Mockaitis K."/>
            <person name="Schmutz J."/>
            <person name="Haiminen N."/>
            <person name="Iii D.L."/>
            <person name="Cornejo O."/>
            <person name="Findley S.D."/>
            <person name="Zheng P."/>
            <person name="Utro F."/>
            <person name="Royaert S."/>
            <person name="Saski C."/>
            <person name="Jenkins J."/>
            <person name="Podicheti R."/>
            <person name="Zhao M."/>
            <person name="Scheffler B.E."/>
            <person name="Stack J.C."/>
            <person name="Feltus F.A."/>
            <person name="Mustiga G.M."/>
            <person name="Amores F."/>
            <person name="Phillips W."/>
            <person name="Marelli J.P."/>
            <person name="May G.D."/>
            <person name="Shapiro H."/>
            <person name="Ma J."/>
            <person name="Bustamante C.D."/>
            <person name="Schnell R.J."/>
            <person name="Main D."/>
            <person name="Gilbert D."/>
            <person name="Parida L."/>
            <person name="Kuhn D.N."/>
        </authorList>
    </citation>
    <scope>NUCLEOTIDE SEQUENCE [LARGE SCALE GENOMIC DNA]</scope>
    <source>
        <strain evidence="4">cv. Matina 1-6</strain>
    </source>
</reference>
<sequence length="173" mass="19469">MKRSEIRKDPTQDNRSRWNHNTSSGESSHVRSLVSRHPRSIQCERNPSRFVCILCPISFTLPSLFSSFLFPKPFSHSRCTLLFLLFFIFILSGKNQKPQGRGQMADWGPVLVATVLFVLLSPGLLFQIPGRNKVVEFGNMQTSGASILVHAIIYFGLITIFCIAIGVHIYASQ</sequence>
<dbReference type="Proteomes" id="UP000026915">
    <property type="component" value="Chromosome 3"/>
</dbReference>
<dbReference type="HOGENOM" id="CLU_1550307_0_0_1"/>
<evidence type="ECO:0000256" key="1">
    <source>
        <dbReference type="SAM" id="MobiDB-lite"/>
    </source>
</evidence>
<keyword evidence="2" id="KW-0812">Transmembrane</keyword>
<dbReference type="InParanoid" id="A0A061FZ15"/>
<feature type="region of interest" description="Disordered" evidence="1">
    <location>
        <begin position="1"/>
        <end position="33"/>
    </location>
</feature>
<evidence type="ECO:0000313" key="3">
    <source>
        <dbReference type="EMBL" id="EOY22506.1"/>
    </source>
</evidence>
<name>A0A061FZ15_THECC</name>
<feature type="transmembrane region" description="Helical" evidence="2">
    <location>
        <begin position="50"/>
        <end position="69"/>
    </location>
</feature>
<dbReference type="STRING" id="3641.A0A061FZ15"/>
<dbReference type="eggNOG" id="ENOG502S3UZ">
    <property type="taxonomic scope" value="Eukaryota"/>
</dbReference>
<feature type="transmembrane region" description="Helical" evidence="2">
    <location>
        <begin position="75"/>
        <end position="93"/>
    </location>
</feature>
<accession>A0A061FZ15</accession>
<keyword evidence="2" id="KW-0472">Membrane</keyword>
<gene>
    <name evidence="3" type="ORF">TCM_014660</name>
</gene>
<dbReference type="Pfam" id="PF11820">
    <property type="entry name" value="DUF3339"/>
    <property type="match status" value="1"/>
</dbReference>
<feature type="transmembrane region" description="Helical" evidence="2">
    <location>
        <begin position="105"/>
        <end position="128"/>
    </location>
</feature>
<dbReference type="PANTHER" id="PTHR33128">
    <property type="entry name" value="OS05G0103400 PROTEIN"/>
    <property type="match status" value="1"/>
</dbReference>
<dbReference type="Gramene" id="EOY22506">
    <property type="protein sequence ID" value="EOY22506"/>
    <property type="gene ID" value="TCM_014660"/>
</dbReference>
<evidence type="ECO:0008006" key="5">
    <source>
        <dbReference type="Google" id="ProtNLM"/>
    </source>
</evidence>
<dbReference type="EMBL" id="CM001881">
    <property type="protein sequence ID" value="EOY22506.1"/>
    <property type="molecule type" value="Genomic_DNA"/>
</dbReference>
<keyword evidence="4" id="KW-1185">Reference proteome</keyword>
<dbReference type="AlphaFoldDB" id="A0A061FZ15"/>
<dbReference type="PANTHER" id="PTHR33128:SF46">
    <property type="entry name" value="PROTEIN, PUTATIVE (DUF 3339)-RELATED"/>
    <property type="match status" value="1"/>
</dbReference>
<feature type="transmembrane region" description="Helical" evidence="2">
    <location>
        <begin position="148"/>
        <end position="171"/>
    </location>
</feature>
<proteinExistence type="predicted"/>
<organism evidence="3 4">
    <name type="scientific">Theobroma cacao</name>
    <name type="common">Cacao</name>
    <name type="synonym">Cocoa</name>
    <dbReference type="NCBI Taxonomy" id="3641"/>
    <lineage>
        <taxon>Eukaryota</taxon>
        <taxon>Viridiplantae</taxon>
        <taxon>Streptophyta</taxon>
        <taxon>Embryophyta</taxon>
        <taxon>Tracheophyta</taxon>
        <taxon>Spermatophyta</taxon>
        <taxon>Magnoliopsida</taxon>
        <taxon>eudicotyledons</taxon>
        <taxon>Gunneridae</taxon>
        <taxon>Pentapetalae</taxon>
        <taxon>rosids</taxon>
        <taxon>malvids</taxon>
        <taxon>Malvales</taxon>
        <taxon>Malvaceae</taxon>
        <taxon>Byttnerioideae</taxon>
        <taxon>Theobroma</taxon>
    </lineage>
</organism>
<protein>
    <recommendedName>
        <fullName evidence="5">Transmembrane protein</fullName>
    </recommendedName>
</protein>
<dbReference type="InterPro" id="IPR021775">
    <property type="entry name" value="DUF3339"/>
</dbReference>
<evidence type="ECO:0000256" key="2">
    <source>
        <dbReference type="SAM" id="Phobius"/>
    </source>
</evidence>
<keyword evidence="2" id="KW-1133">Transmembrane helix</keyword>
<evidence type="ECO:0000313" key="4">
    <source>
        <dbReference type="Proteomes" id="UP000026915"/>
    </source>
</evidence>